<dbReference type="KEGG" id="ccos:Pan44_43820"/>
<keyword evidence="1" id="KW-1133">Transmembrane helix</keyword>
<feature type="transmembrane region" description="Helical" evidence="1">
    <location>
        <begin position="12"/>
        <end position="31"/>
    </location>
</feature>
<evidence type="ECO:0000313" key="4">
    <source>
        <dbReference type="Proteomes" id="UP000315700"/>
    </source>
</evidence>
<keyword evidence="1" id="KW-0812">Transmembrane</keyword>
<evidence type="ECO:0000256" key="1">
    <source>
        <dbReference type="SAM" id="Phobius"/>
    </source>
</evidence>
<sequence length="132" mass="14110">MNSIPVGIGSVKLSYLLFGLPLAPLGVIGYLQLKVTGQRYTVTNRSVSVRGALAGQVVKQVALKDVGDVVVEVLGGQEFFRAGDVVIKNASGDEILRCAGVPQPDRFRHVILAARDARLQSDDALAAINRRK</sequence>
<reference evidence="3 4" key="1">
    <citation type="submission" date="2019-02" db="EMBL/GenBank/DDBJ databases">
        <title>Deep-cultivation of Planctomycetes and their phenomic and genomic characterization uncovers novel biology.</title>
        <authorList>
            <person name="Wiegand S."/>
            <person name="Jogler M."/>
            <person name="Boedeker C."/>
            <person name="Pinto D."/>
            <person name="Vollmers J."/>
            <person name="Rivas-Marin E."/>
            <person name="Kohn T."/>
            <person name="Peeters S.H."/>
            <person name="Heuer A."/>
            <person name="Rast P."/>
            <person name="Oberbeckmann S."/>
            <person name="Bunk B."/>
            <person name="Jeske O."/>
            <person name="Meyerdierks A."/>
            <person name="Storesund J.E."/>
            <person name="Kallscheuer N."/>
            <person name="Luecker S."/>
            <person name="Lage O.M."/>
            <person name="Pohl T."/>
            <person name="Merkel B.J."/>
            <person name="Hornburger P."/>
            <person name="Mueller R.-W."/>
            <person name="Bruemmer F."/>
            <person name="Labrenz M."/>
            <person name="Spormann A.M."/>
            <person name="Op den Camp H."/>
            <person name="Overmann J."/>
            <person name="Amann R."/>
            <person name="Jetten M.S.M."/>
            <person name="Mascher T."/>
            <person name="Medema M.H."/>
            <person name="Devos D.P."/>
            <person name="Kaster A.-K."/>
            <person name="Ovreas L."/>
            <person name="Rohde M."/>
            <person name="Galperin M.Y."/>
            <person name="Jogler C."/>
        </authorList>
    </citation>
    <scope>NUCLEOTIDE SEQUENCE [LARGE SCALE GENOMIC DNA]</scope>
    <source>
        <strain evidence="3 4">Pan44</strain>
    </source>
</reference>
<organism evidence="3 4">
    <name type="scientific">Caulifigura coniformis</name>
    <dbReference type="NCBI Taxonomy" id="2527983"/>
    <lineage>
        <taxon>Bacteria</taxon>
        <taxon>Pseudomonadati</taxon>
        <taxon>Planctomycetota</taxon>
        <taxon>Planctomycetia</taxon>
        <taxon>Planctomycetales</taxon>
        <taxon>Planctomycetaceae</taxon>
        <taxon>Caulifigura</taxon>
    </lineage>
</organism>
<dbReference type="EMBL" id="CP036271">
    <property type="protein sequence ID" value="QDT56329.1"/>
    <property type="molecule type" value="Genomic_DNA"/>
</dbReference>
<name>A0A517SJM6_9PLAN</name>
<feature type="domain" description="YdbS-like PH" evidence="2">
    <location>
        <begin position="38"/>
        <end position="109"/>
    </location>
</feature>
<keyword evidence="4" id="KW-1185">Reference proteome</keyword>
<proteinExistence type="predicted"/>
<dbReference type="InParanoid" id="A0A517SJM6"/>
<accession>A0A517SJM6</accession>
<evidence type="ECO:0000313" key="3">
    <source>
        <dbReference type="EMBL" id="QDT56329.1"/>
    </source>
</evidence>
<evidence type="ECO:0000259" key="2">
    <source>
        <dbReference type="Pfam" id="PF03703"/>
    </source>
</evidence>
<dbReference type="Pfam" id="PF03703">
    <property type="entry name" value="bPH_2"/>
    <property type="match status" value="1"/>
</dbReference>
<gene>
    <name evidence="3" type="ORF">Pan44_43820</name>
</gene>
<dbReference type="Proteomes" id="UP000315700">
    <property type="component" value="Chromosome"/>
</dbReference>
<dbReference type="AlphaFoldDB" id="A0A517SJM6"/>
<keyword evidence="1" id="KW-0472">Membrane</keyword>
<protein>
    <recommendedName>
        <fullName evidence="2">YdbS-like PH domain-containing protein</fullName>
    </recommendedName>
</protein>
<dbReference type="InterPro" id="IPR005182">
    <property type="entry name" value="YdbS-like_PH"/>
</dbReference>